<gene>
    <name evidence="7" type="ORF">CASFOL_006414</name>
</gene>
<feature type="signal peptide" evidence="6">
    <location>
        <begin position="1"/>
        <end position="21"/>
    </location>
</feature>
<keyword evidence="4 6" id="KW-0964">Secreted</keyword>
<comment type="caution">
    <text evidence="7">The sequence shown here is derived from an EMBL/GenBank/DDBJ whole genome shotgun (WGS) entry which is preliminary data.</text>
</comment>
<organism evidence="7 8">
    <name type="scientific">Castilleja foliolosa</name>
    <dbReference type="NCBI Taxonomy" id="1961234"/>
    <lineage>
        <taxon>Eukaryota</taxon>
        <taxon>Viridiplantae</taxon>
        <taxon>Streptophyta</taxon>
        <taxon>Embryophyta</taxon>
        <taxon>Tracheophyta</taxon>
        <taxon>Spermatophyta</taxon>
        <taxon>Magnoliopsida</taxon>
        <taxon>eudicotyledons</taxon>
        <taxon>Gunneridae</taxon>
        <taxon>Pentapetalae</taxon>
        <taxon>asterids</taxon>
        <taxon>lamiids</taxon>
        <taxon>Lamiales</taxon>
        <taxon>Orobanchaceae</taxon>
        <taxon>Pedicularideae</taxon>
        <taxon>Castillejinae</taxon>
        <taxon>Castilleja</taxon>
    </lineage>
</organism>
<name>A0ABD3E7C8_9LAMI</name>
<evidence type="ECO:0000256" key="6">
    <source>
        <dbReference type="RuleBase" id="RU367044"/>
    </source>
</evidence>
<evidence type="ECO:0000256" key="3">
    <source>
        <dbReference type="ARBA" id="ARBA00022471"/>
    </source>
</evidence>
<feature type="chain" id="PRO_5044534023" description="S-protein homolog" evidence="6">
    <location>
        <begin position="22"/>
        <end position="140"/>
    </location>
</feature>
<dbReference type="AlphaFoldDB" id="A0ABD3E7C8"/>
<dbReference type="PANTHER" id="PTHR31232">
    <property type="match status" value="1"/>
</dbReference>
<proteinExistence type="inferred from homology"/>
<evidence type="ECO:0000313" key="8">
    <source>
        <dbReference type="Proteomes" id="UP001632038"/>
    </source>
</evidence>
<keyword evidence="3 6" id="KW-0713">Self-incompatibility</keyword>
<evidence type="ECO:0000256" key="4">
    <source>
        <dbReference type="ARBA" id="ARBA00022525"/>
    </source>
</evidence>
<sequence length="140" mass="16007">MFIKTIIIYIALSFLLYGSDSCFLIDRVHVNFINHLPNEFPQPLLVHCASKDDDLGNHTLTFNQMWGFSFCVIPFTTLFKCDLHWTGLGLNLNVDAYDASWVKNPCDKSNCTWTVSVGGANLPNGDFHSWKDHEFINNLY</sequence>
<dbReference type="EMBL" id="JAVIJP010000007">
    <property type="protein sequence ID" value="KAL3650011.1"/>
    <property type="molecule type" value="Genomic_DNA"/>
</dbReference>
<evidence type="ECO:0000256" key="5">
    <source>
        <dbReference type="ARBA" id="ARBA00022729"/>
    </source>
</evidence>
<accession>A0ABD3E7C8</accession>
<dbReference type="GO" id="GO:0060320">
    <property type="term" value="P:rejection of self pollen"/>
    <property type="evidence" value="ECO:0007669"/>
    <property type="project" value="UniProtKB-KW"/>
</dbReference>
<dbReference type="Proteomes" id="UP001632038">
    <property type="component" value="Unassembled WGS sequence"/>
</dbReference>
<dbReference type="Pfam" id="PF05938">
    <property type="entry name" value="Self-incomp_S1"/>
    <property type="match status" value="1"/>
</dbReference>
<dbReference type="GO" id="GO:0005576">
    <property type="term" value="C:extracellular region"/>
    <property type="evidence" value="ECO:0007669"/>
    <property type="project" value="UniProtKB-SubCell"/>
</dbReference>
<comment type="similarity">
    <text evidence="2 6">Belongs to the plant self-incompatibility (S1) protein family.</text>
</comment>
<evidence type="ECO:0000256" key="2">
    <source>
        <dbReference type="ARBA" id="ARBA00005581"/>
    </source>
</evidence>
<evidence type="ECO:0000313" key="7">
    <source>
        <dbReference type="EMBL" id="KAL3650011.1"/>
    </source>
</evidence>
<dbReference type="PANTHER" id="PTHR31232:SF155">
    <property type="entry name" value="PLANT SELF-INCOMPATIBILITY PROTEIN S1 FAMILY"/>
    <property type="match status" value="1"/>
</dbReference>
<dbReference type="InterPro" id="IPR010264">
    <property type="entry name" value="Self-incomp_S1"/>
</dbReference>
<keyword evidence="5 6" id="KW-0732">Signal</keyword>
<comment type="subcellular location">
    <subcellularLocation>
        <location evidence="1 6">Secreted</location>
    </subcellularLocation>
</comment>
<reference evidence="8" key="1">
    <citation type="journal article" date="2024" name="IScience">
        <title>Strigolactones Initiate the Formation of Haustorium-like Structures in Castilleja.</title>
        <authorList>
            <person name="Buerger M."/>
            <person name="Peterson D."/>
            <person name="Chory J."/>
        </authorList>
    </citation>
    <scope>NUCLEOTIDE SEQUENCE [LARGE SCALE GENOMIC DNA]</scope>
</reference>
<protein>
    <recommendedName>
        <fullName evidence="6">S-protein homolog</fullName>
    </recommendedName>
</protein>
<evidence type="ECO:0000256" key="1">
    <source>
        <dbReference type="ARBA" id="ARBA00004613"/>
    </source>
</evidence>
<keyword evidence="8" id="KW-1185">Reference proteome</keyword>